<dbReference type="PANTHER" id="PTHR43741">
    <property type="entry name" value="FMN-DEPENDENT NADH-AZOREDUCTASE 1"/>
    <property type="match status" value="1"/>
</dbReference>
<name>A0A1H4BK34_ALKAM</name>
<comment type="function">
    <text evidence="6">Quinone reductase that provides resistance to thiol-specific stress caused by electrophilic quinones.</text>
</comment>
<dbReference type="EMBL" id="FNRM01000003">
    <property type="protein sequence ID" value="SEA48555.1"/>
    <property type="molecule type" value="Genomic_DNA"/>
</dbReference>
<keyword evidence="7" id="KW-0175">Coiled coil</keyword>
<sequence>MRTVLVIESSISGKAGKSSQLVAQFLTKLPADVQLDRIDLASQPLPHLEMNEIAAWMTPEADRSLEQAALARHSDDLIARIHQADAIVLGVPMYNFGVPSQLKALFDRVARAGVTFKYTEQGPVGLLSDKPVVVFATRGGIYQGTNADSQTPFLQQFFNFIGLSEQYFIYAEGLNMGEEAAKAALEKAEQRIGELSRKLAA</sequence>
<dbReference type="PANTHER" id="PTHR43741:SF2">
    <property type="entry name" value="FMN-DEPENDENT NADH:QUINONE OXIDOREDUCTASE"/>
    <property type="match status" value="1"/>
</dbReference>
<feature type="binding site" evidence="6">
    <location>
        <position position="10"/>
    </location>
    <ligand>
        <name>FMN</name>
        <dbReference type="ChEBI" id="CHEBI:58210"/>
    </ligand>
</feature>
<dbReference type="EC" id="1.6.5.-" evidence="6"/>
<dbReference type="GO" id="GO:0016655">
    <property type="term" value="F:oxidoreductase activity, acting on NAD(P)H, quinone or similar compound as acceptor"/>
    <property type="evidence" value="ECO:0007669"/>
    <property type="project" value="InterPro"/>
</dbReference>
<gene>
    <name evidence="6" type="primary">azoR</name>
    <name evidence="9" type="ORF">SAMN04488051_103403</name>
</gene>
<dbReference type="GO" id="GO:0016652">
    <property type="term" value="F:oxidoreductase activity, acting on NAD(P)H as acceptor"/>
    <property type="evidence" value="ECO:0007669"/>
    <property type="project" value="UniProtKB-UniRule"/>
</dbReference>
<dbReference type="STRING" id="152573.SAMN04488051_103403"/>
<comment type="caution">
    <text evidence="6">Lacks conserved residue(s) required for the propagation of feature annotation.</text>
</comment>
<reference evidence="9 10" key="1">
    <citation type="submission" date="2016-10" db="EMBL/GenBank/DDBJ databases">
        <authorList>
            <person name="de Groot N.N."/>
        </authorList>
    </citation>
    <scope>NUCLEOTIDE SEQUENCE [LARGE SCALE GENOMIC DNA]</scope>
    <source>
        <strain evidence="9 10">CGMCC 1.3430</strain>
    </source>
</reference>
<dbReference type="GO" id="GO:0009055">
    <property type="term" value="F:electron transfer activity"/>
    <property type="evidence" value="ECO:0007669"/>
    <property type="project" value="UniProtKB-UniRule"/>
</dbReference>
<comment type="similarity">
    <text evidence="6">Belongs to the azoreductase type 1 family.</text>
</comment>
<accession>A0A1H4BK34</accession>
<protein>
    <recommendedName>
        <fullName evidence="6">FMN dependent NADH:quinone oxidoreductase</fullName>
        <ecNumber evidence="6">1.6.5.-</ecNumber>
    </recommendedName>
    <alternativeName>
        <fullName evidence="6">Azo-dye reductase</fullName>
    </alternativeName>
    <alternativeName>
        <fullName evidence="6">FMN-dependent NADH-azo compound oxidoreductase</fullName>
    </alternativeName>
    <alternativeName>
        <fullName evidence="6">FMN-dependent NADH-azoreductase</fullName>
        <ecNumber evidence="6">1.7.1.17</ecNumber>
    </alternativeName>
</protein>
<dbReference type="AlphaFoldDB" id="A0A1H4BK34"/>
<dbReference type="InterPro" id="IPR029039">
    <property type="entry name" value="Flavoprotein-like_sf"/>
</dbReference>
<dbReference type="InterPro" id="IPR003680">
    <property type="entry name" value="Flavodoxin_fold"/>
</dbReference>
<dbReference type="OrthoDB" id="9787136at2"/>
<dbReference type="GO" id="GO:0010181">
    <property type="term" value="F:FMN binding"/>
    <property type="evidence" value="ECO:0007669"/>
    <property type="project" value="UniProtKB-UniRule"/>
</dbReference>
<evidence type="ECO:0000256" key="4">
    <source>
        <dbReference type="ARBA" id="ARBA00023027"/>
    </source>
</evidence>
<comment type="catalytic activity">
    <reaction evidence="6">
        <text>2 a quinone + NADH + H(+) = 2 a 1,4-benzosemiquinone + NAD(+)</text>
        <dbReference type="Rhea" id="RHEA:65952"/>
        <dbReference type="ChEBI" id="CHEBI:15378"/>
        <dbReference type="ChEBI" id="CHEBI:57540"/>
        <dbReference type="ChEBI" id="CHEBI:57945"/>
        <dbReference type="ChEBI" id="CHEBI:132124"/>
        <dbReference type="ChEBI" id="CHEBI:134225"/>
    </reaction>
</comment>
<dbReference type="SUPFAM" id="SSF52218">
    <property type="entry name" value="Flavoproteins"/>
    <property type="match status" value="1"/>
</dbReference>
<dbReference type="Proteomes" id="UP000198773">
    <property type="component" value="Unassembled WGS sequence"/>
</dbReference>
<dbReference type="HAMAP" id="MF_01216">
    <property type="entry name" value="Azoreductase_type1"/>
    <property type="match status" value="1"/>
</dbReference>
<dbReference type="InterPro" id="IPR023048">
    <property type="entry name" value="NADH:quinone_OxRdtase_FMN_depd"/>
</dbReference>
<feature type="domain" description="Flavodoxin-like fold" evidence="8">
    <location>
        <begin position="3"/>
        <end position="194"/>
    </location>
</feature>
<keyword evidence="4 6" id="KW-0520">NAD</keyword>
<evidence type="ECO:0000256" key="2">
    <source>
        <dbReference type="ARBA" id="ARBA00022643"/>
    </source>
</evidence>
<keyword evidence="10" id="KW-1185">Reference proteome</keyword>
<comment type="cofactor">
    <cofactor evidence="6">
        <name>FMN</name>
        <dbReference type="ChEBI" id="CHEBI:58210"/>
    </cofactor>
    <text evidence="6">Binds 1 FMN per subunit.</text>
</comment>
<comment type="function">
    <text evidence="6">Also exhibits azoreductase activity. Catalyzes the reductive cleavage of the azo bond in aromatic azo compounds to the corresponding amines.</text>
</comment>
<evidence type="ECO:0000259" key="8">
    <source>
        <dbReference type="Pfam" id="PF02525"/>
    </source>
</evidence>
<evidence type="ECO:0000256" key="6">
    <source>
        <dbReference type="HAMAP-Rule" id="MF_01216"/>
    </source>
</evidence>
<evidence type="ECO:0000313" key="10">
    <source>
        <dbReference type="Proteomes" id="UP000198773"/>
    </source>
</evidence>
<dbReference type="EC" id="1.7.1.17" evidence="6"/>
<feature type="binding site" evidence="6">
    <location>
        <begin position="93"/>
        <end position="96"/>
    </location>
    <ligand>
        <name>FMN</name>
        <dbReference type="ChEBI" id="CHEBI:58210"/>
    </ligand>
</feature>
<comment type="subunit">
    <text evidence="6">Homodimer.</text>
</comment>
<dbReference type="Pfam" id="PF02525">
    <property type="entry name" value="Flavodoxin_2"/>
    <property type="match status" value="1"/>
</dbReference>
<keyword evidence="3 6" id="KW-0560">Oxidoreductase</keyword>
<feature type="coiled-coil region" evidence="7">
    <location>
        <begin position="171"/>
        <end position="198"/>
    </location>
</feature>
<comment type="catalytic activity">
    <reaction evidence="5">
        <text>N,N-dimethyl-1,4-phenylenediamine + anthranilate + 2 NAD(+) = 2-(4-dimethylaminophenyl)diazenylbenzoate + 2 NADH + 2 H(+)</text>
        <dbReference type="Rhea" id="RHEA:55872"/>
        <dbReference type="ChEBI" id="CHEBI:15378"/>
        <dbReference type="ChEBI" id="CHEBI:15783"/>
        <dbReference type="ChEBI" id="CHEBI:16567"/>
        <dbReference type="ChEBI" id="CHEBI:57540"/>
        <dbReference type="ChEBI" id="CHEBI:57945"/>
        <dbReference type="ChEBI" id="CHEBI:71579"/>
        <dbReference type="EC" id="1.7.1.17"/>
    </reaction>
    <physiologicalReaction direction="right-to-left" evidence="5">
        <dbReference type="Rhea" id="RHEA:55874"/>
    </physiologicalReaction>
</comment>
<evidence type="ECO:0000256" key="1">
    <source>
        <dbReference type="ARBA" id="ARBA00022630"/>
    </source>
</evidence>
<dbReference type="RefSeq" id="WP_091341767.1">
    <property type="nucleotide sequence ID" value="NZ_FNRM01000003.1"/>
</dbReference>
<keyword evidence="2 6" id="KW-0288">FMN</keyword>
<feature type="binding site" evidence="6">
    <location>
        <begin position="137"/>
        <end position="140"/>
    </location>
    <ligand>
        <name>FMN</name>
        <dbReference type="ChEBI" id="CHEBI:58210"/>
    </ligand>
</feature>
<dbReference type="Gene3D" id="3.40.50.360">
    <property type="match status" value="1"/>
</dbReference>
<evidence type="ECO:0000256" key="5">
    <source>
        <dbReference type="ARBA" id="ARBA00048542"/>
    </source>
</evidence>
<organism evidence="9 10">
    <name type="scientific">Alkalimonas amylolytica</name>
    <dbReference type="NCBI Taxonomy" id="152573"/>
    <lineage>
        <taxon>Bacteria</taxon>
        <taxon>Pseudomonadati</taxon>
        <taxon>Pseudomonadota</taxon>
        <taxon>Gammaproteobacteria</taxon>
        <taxon>Alkalimonas</taxon>
    </lineage>
</organism>
<proteinExistence type="inferred from homology"/>
<evidence type="ECO:0000256" key="7">
    <source>
        <dbReference type="SAM" id="Coils"/>
    </source>
</evidence>
<evidence type="ECO:0000313" key="9">
    <source>
        <dbReference type="EMBL" id="SEA48555.1"/>
    </source>
</evidence>
<dbReference type="InterPro" id="IPR050104">
    <property type="entry name" value="FMN-dep_NADH:Q_OxRdtase_AzoR1"/>
</dbReference>
<keyword evidence="1 6" id="KW-0285">Flavoprotein</keyword>
<evidence type="ECO:0000256" key="3">
    <source>
        <dbReference type="ARBA" id="ARBA00023002"/>
    </source>
</evidence>